<comment type="caution">
    <text evidence="2">The sequence shown here is derived from an EMBL/GenBank/DDBJ whole genome shotgun (WGS) entry which is preliminary data.</text>
</comment>
<name>A0A5M8PYI2_9LECA</name>
<sequence length="596" mass="65159">MANGTRDPLKRHSVEELDYRGKTGKESPLAHDFDPTQQTWRLFEEQALRLMVTIVLVALFVATLVAFESARNVSHNSKLGFNAVTTILNLALGLNFLEAFKDMAKVLRWRVLADRPFTVREADLILGGESLMNLGTLMWESRKKPVTVLVCASWIALNILAQATIAMLSLNYSMDSGINSTGIYTGHGNVSAARLDCYYVGGSCHVVPAAHLTTAHTYGELIRGQQCCRYHDDSGIQNANQTCPYFCHDNKQEFAYRYNVYNPSDTAHAYPCLTNRNVRASAGQYHRYEVNPAKSSVVSGTDGTNEVERVAFTNGTFTGHLPIPRSDAAFSSTTYVYNGSALPSDGTATACGPRCLWIYALHQGDGYNTPAHIVSCPITVSEVYNSTQDWQILPDGPARTAAASIALTGRYTNPKGLGTVWQQYQLYPQGSYWDIDQLGAQEVGALMAEFAVGSLAALANLNPTQKVSGILPILGYHLDVNWQYIIALSACIGGVHCLLVAITLWIARPVVVIDESNLCTARLLQGVVGRLEGRGSLLSGKRIAEEIQRAGSEHGQVVYGISQWRDVGEEPVLTLGEEVQVRKRLKGGRFPKGSYG</sequence>
<dbReference type="EMBL" id="VXIT01000003">
    <property type="protein sequence ID" value="KAA6413750.1"/>
    <property type="molecule type" value="Genomic_DNA"/>
</dbReference>
<accession>A0A5M8PYI2</accession>
<dbReference type="OrthoDB" id="3596604at2759"/>
<proteinExistence type="predicted"/>
<dbReference type="AlphaFoldDB" id="A0A5M8PYI2"/>
<feature type="transmembrane region" description="Helical" evidence="1">
    <location>
        <begin position="146"/>
        <end position="170"/>
    </location>
</feature>
<feature type="transmembrane region" description="Helical" evidence="1">
    <location>
        <begin position="79"/>
        <end position="100"/>
    </location>
</feature>
<protein>
    <submittedName>
        <fullName evidence="2">Uncharacterized protein</fullName>
    </submittedName>
</protein>
<gene>
    <name evidence="2" type="ORF">FRX48_02111</name>
</gene>
<evidence type="ECO:0000256" key="1">
    <source>
        <dbReference type="SAM" id="Phobius"/>
    </source>
</evidence>
<dbReference type="Proteomes" id="UP000324767">
    <property type="component" value="Unassembled WGS sequence"/>
</dbReference>
<reference evidence="2 3" key="1">
    <citation type="submission" date="2019-09" db="EMBL/GenBank/DDBJ databases">
        <title>The hologenome of the rock-dwelling lichen Lasallia pustulata.</title>
        <authorList>
            <person name="Greshake Tzovaras B."/>
            <person name="Segers F."/>
            <person name="Bicker A."/>
            <person name="Dal Grande F."/>
            <person name="Otte J."/>
            <person name="Hankeln T."/>
            <person name="Schmitt I."/>
            <person name="Ebersberger I."/>
        </authorList>
    </citation>
    <scope>NUCLEOTIDE SEQUENCE [LARGE SCALE GENOMIC DNA]</scope>
    <source>
        <strain evidence="2">A1-1</strain>
    </source>
</reference>
<feature type="transmembrane region" description="Helical" evidence="1">
    <location>
        <begin position="47"/>
        <end position="67"/>
    </location>
</feature>
<keyword evidence="1" id="KW-0472">Membrane</keyword>
<keyword evidence="1" id="KW-0812">Transmembrane</keyword>
<organism evidence="2 3">
    <name type="scientific">Lasallia pustulata</name>
    <dbReference type="NCBI Taxonomy" id="136370"/>
    <lineage>
        <taxon>Eukaryota</taxon>
        <taxon>Fungi</taxon>
        <taxon>Dikarya</taxon>
        <taxon>Ascomycota</taxon>
        <taxon>Pezizomycotina</taxon>
        <taxon>Lecanoromycetes</taxon>
        <taxon>OSLEUM clade</taxon>
        <taxon>Umbilicariomycetidae</taxon>
        <taxon>Umbilicariales</taxon>
        <taxon>Umbilicariaceae</taxon>
        <taxon>Lasallia</taxon>
    </lineage>
</organism>
<evidence type="ECO:0000313" key="3">
    <source>
        <dbReference type="Proteomes" id="UP000324767"/>
    </source>
</evidence>
<keyword evidence="1" id="KW-1133">Transmembrane helix</keyword>
<evidence type="ECO:0000313" key="2">
    <source>
        <dbReference type="EMBL" id="KAA6413750.1"/>
    </source>
</evidence>